<dbReference type="Pfam" id="PF06114">
    <property type="entry name" value="Peptidase_M78"/>
    <property type="match status" value="1"/>
</dbReference>
<dbReference type="RefSeq" id="WP_021674047.1">
    <property type="nucleotide sequence ID" value="NZ_KI259718.1"/>
</dbReference>
<evidence type="ECO:0000313" key="2">
    <source>
        <dbReference type="EMBL" id="ERJ79078.1"/>
    </source>
</evidence>
<evidence type="ECO:0000313" key="3">
    <source>
        <dbReference type="Proteomes" id="UP000016617"/>
    </source>
</evidence>
<proteinExistence type="predicted"/>
<dbReference type="Proteomes" id="UP000016617">
    <property type="component" value="Unassembled WGS sequence"/>
</dbReference>
<accession>U2KW77</accession>
<dbReference type="EMBL" id="AWVA01000005">
    <property type="protein sequence ID" value="ERJ79078.1"/>
    <property type="molecule type" value="Genomic_DNA"/>
</dbReference>
<comment type="caution">
    <text evidence="2">The sequence shown here is derived from an EMBL/GenBank/DDBJ whole genome shotgun (WGS) entry which is preliminary data.</text>
</comment>
<dbReference type="OrthoDB" id="2220814at2"/>
<gene>
    <name evidence="2" type="ORF">HMPREF1557_00078</name>
</gene>
<reference evidence="2 3" key="1">
    <citation type="submission" date="2013-06" db="EMBL/GenBank/DDBJ databases">
        <authorList>
            <person name="Weinstock G."/>
            <person name="Sodergren E."/>
            <person name="Lobos E.A."/>
            <person name="Fulton L."/>
            <person name="Fulton R."/>
            <person name="Courtney L."/>
            <person name="Fronick C."/>
            <person name="O'Laughlin M."/>
            <person name="Godfrey J."/>
            <person name="Wilson R.M."/>
            <person name="Miner T."/>
            <person name="Farmer C."/>
            <person name="Delehaunty K."/>
            <person name="Cordes M."/>
            <person name="Minx P."/>
            <person name="Tomlinson C."/>
            <person name="Chen J."/>
            <person name="Wollam A."/>
            <person name="Pepin K.H."/>
            <person name="Bhonagiri V."/>
            <person name="Zhang X."/>
            <person name="Warren W."/>
            <person name="Mitreva M."/>
            <person name="Mardis E.R."/>
            <person name="Wilson R.K."/>
        </authorList>
    </citation>
    <scope>NUCLEOTIDE SEQUENCE [LARGE SCALE GENOMIC DNA]</scope>
    <source>
        <strain evidence="2 3">W1703</strain>
    </source>
</reference>
<sequence>MDLSTVIRETEKLGVTILFCPFKTTKGRHLVTPDNKFILINQNLSDTEKVNVILHEKAHLINQDTENQLIHVATFSHRIEAVAEADRIVDFMSLINRELPIDESFNYHDFM</sequence>
<organism evidence="2 3">
    <name type="scientific">Streptococcus sobrinus W1703</name>
    <dbReference type="NCBI Taxonomy" id="1227275"/>
    <lineage>
        <taxon>Bacteria</taxon>
        <taxon>Bacillati</taxon>
        <taxon>Bacillota</taxon>
        <taxon>Bacilli</taxon>
        <taxon>Lactobacillales</taxon>
        <taxon>Streptococcaceae</taxon>
        <taxon>Streptococcus</taxon>
    </lineage>
</organism>
<name>U2KW77_9STRE</name>
<feature type="non-terminal residue" evidence="2">
    <location>
        <position position="111"/>
    </location>
</feature>
<dbReference type="HOGENOM" id="CLU_1854041_0_0_9"/>
<dbReference type="AlphaFoldDB" id="U2KW77"/>
<feature type="domain" description="IrrE N-terminal-like" evidence="1">
    <location>
        <begin position="11"/>
        <end position="107"/>
    </location>
</feature>
<protein>
    <submittedName>
        <fullName evidence="2">Putative toxin-antitoxin system, toxin component</fullName>
    </submittedName>
</protein>
<dbReference type="InterPro" id="IPR010359">
    <property type="entry name" value="IrrE_HExxH"/>
</dbReference>
<evidence type="ECO:0000259" key="1">
    <source>
        <dbReference type="Pfam" id="PF06114"/>
    </source>
</evidence>